<dbReference type="Pfam" id="PF02230">
    <property type="entry name" value="Abhydrolase_2"/>
    <property type="match status" value="1"/>
</dbReference>
<dbReference type="GO" id="GO:0005576">
    <property type="term" value="C:extracellular region"/>
    <property type="evidence" value="ECO:0007669"/>
    <property type="project" value="UniProtKB-SubCell"/>
</dbReference>
<dbReference type="InterPro" id="IPR029058">
    <property type="entry name" value="AB_hydrolase_fold"/>
</dbReference>
<dbReference type="AlphaFoldDB" id="A0A381XHW1"/>
<proteinExistence type="predicted"/>
<feature type="non-terminal residue" evidence="10">
    <location>
        <position position="883"/>
    </location>
</feature>
<dbReference type="GO" id="GO:0016020">
    <property type="term" value="C:membrane"/>
    <property type="evidence" value="ECO:0007669"/>
    <property type="project" value="InterPro"/>
</dbReference>
<comment type="subcellular location">
    <subcellularLocation>
        <location evidence="1">Secreted</location>
    </subcellularLocation>
</comment>
<dbReference type="SUPFAM" id="SSF49313">
    <property type="entry name" value="Cadherin-like"/>
    <property type="match status" value="1"/>
</dbReference>
<dbReference type="GO" id="GO:0005509">
    <property type="term" value="F:calcium ion binding"/>
    <property type="evidence" value="ECO:0007669"/>
    <property type="project" value="InterPro"/>
</dbReference>
<evidence type="ECO:0000256" key="4">
    <source>
        <dbReference type="ARBA" id="ARBA00022729"/>
    </source>
</evidence>
<dbReference type="Pfam" id="PF17963">
    <property type="entry name" value="Big_9"/>
    <property type="match status" value="1"/>
</dbReference>
<accession>A0A381XHW1</accession>
<evidence type="ECO:0000313" key="10">
    <source>
        <dbReference type="EMBL" id="SVA64335.1"/>
    </source>
</evidence>
<dbReference type="CDD" id="cd11304">
    <property type="entry name" value="Cadherin_repeat"/>
    <property type="match status" value="1"/>
</dbReference>
<evidence type="ECO:0000256" key="3">
    <source>
        <dbReference type="ARBA" id="ARBA00022651"/>
    </source>
</evidence>
<dbReference type="InterPro" id="IPR002126">
    <property type="entry name" value="Cadherin-like_dom"/>
</dbReference>
<evidence type="ECO:0000256" key="1">
    <source>
        <dbReference type="ARBA" id="ARBA00004613"/>
    </source>
</evidence>
<dbReference type="Gene3D" id="2.60.40.60">
    <property type="entry name" value="Cadherins"/>
    <property type="match status" value="1"/>
</dbReference>
<dbReference type="GO" id="GO:0045493">
    <property type="term" value="P:xylan catabolic process"/>
    <property type="evidence" value="ECO:0007669"/>
    <property type="project" value="UniProtKB-KW"/>
</dbReference>
<dbReference type="InterPro" id="IPR015919">
    <property type="entry name" value="Cadherin-like_sf"/>
</dbReference>
<evidence type="ECO:0000256" key="8">
    <source>
        <dbReference type="SAM" id="MobiDB-lite"/>
    </source>
</evidence>
<dbReference type="PANTHER" id="PTHR38050">
    <property type="match status" value="1"/>
</dbReference>
<evidence type="ECO:0000259" key="9">
    <source>
        <dbReference type="PROSITE" id="PS50268"/>
    </source>
</evidence>
<keyword evidence="2" id="KW-0964">Secreted</keyword>
<feature type="region of interest" description="Disordered" evidence="8">
    <location>
        <begin position="810"/>
        <end position="832"/>
    </location>
</feature>
<evidence type="ECO:0000256" key="5">
    <source>
        <dbReference type="ARBA" id="ARBA00022801"/>
    </source>
</evidence>
<keyword evidence="5" id="KW-0378">Hydrolase</keyword>
<evidence type="ECO:0000256" key="6">
    <source>
        <dbReference type="ARBA" id="ARBA00023277"/>
    </source>
</evidence>
<dbReference type="EMBL" id="UINC01015242">
    <property type="protein sequence ID" value="SVA64335.1"/>
    <property type="molecule type" value="Genomic_DNA"/>
</dbReference>
<keyword evidence="6" id="KW-0119">Carbohydrate metabolism</keyword>
<dbReference type="GO" id="GO:0030600">
    <property type="term" value="F:feruloyl esterase activity"/>
    <property type="evidence" value="ECO:0007669"/>
    <property type="project" value="InterPro"/>
</dbReference>
<dbReference type="PROSITE" id="PS50268">
    <property type="entry name" value="CADHERIN_2"/>
    <property type="match status" value="1"/>
</dbReference>
<keyword evidence="7" id="KW-0624">Polysaccharide degradation</keyword>
<dbReference type="InterPro" id="IPR003140">
    <property type="entry name" value="PLipase/COase/thioEstase"/>
</dbReference>
<organism evidence="10">
    <name type="scientific">marine metagenome</name>
    <dbReference type="NCBI Taxonomy" id="408172"/>
    <lineage>
        <taxon>unclassified sequences</taxon>
        <taxon>metagenomes</taxon>
        <taxon>ecological metagenomes</taxon>
    </lineage>
</organism>
<gene>
    <name evidence="10" type="ORF">METZ01_LOCUS117189</name>
</gene>
<name>A0A381XHW1_9ZZZZ</name>
<keyword evidence="3" id="KW-0858">Xylan degradation</keyword>
<sequence length="883" mass="96626">MKIKFACFLVLVFGTLQFQSFASDNDEALESKFTSSLFLLTNSKSKNITRAHLINTSSSSQSFTGTLYNQTGSLLGIEHTPLHDSPVPAGARVIFSAEDVELKFGVSSWDGPAMLEITGSESFSVMSRLENPSGLITNTNCVTENKLLNIEGSNSSDKSYLRFINATDGEFPAIKGSLYTKSGELIGLSGTVLLDGLGPKQQIWITKQDLIDKFGPDWSDVAMLEIEPIEGLTLIDLNYSAEQETFFNFSCSENGSTLERIYLQTSSLSRNVSFSHLINTSETSQSFTGTLYSSDGSVLGAENQPLHEGTLSPKSRLILSSEDIETVFGISPWEGPAILEVQGSKQFSLVTKLNSPSGLVSNTNCVTKEQVHNLLGYDGTDLSYIRFINLGDHALPKITGTVFDGQGNRVGVTDSVIVNSLPPKSHVWVSRDQLSDAIGSPWNGTASLKLNSSPADLRLLNLNLVGNQTFFNFSCFETAKSAINFAPVITNRSQEISLVEGEPFSFFVTASDVNNDPINFSIEGEDASSLTLDVSSGRITFKTEPDFDNPSDFDSDNRYNFSVRASDGTQATETSFSIVVSESESNNELRNTLSDCVEQSGEDVFGRQLSNTFKCRLDSDNSSREFFVYIPEKYKNGRSPAALLLSLHGYTSTARANLGYSGFQSLADQEGFLVVYPQGTILPTTQETHWNVGGWTVGSETDDVLFIGQLLDHLEQNLSLDLSRIYSTGMSNGGFMSYELACQLSERIAAIASVTGSMTPETYAKCNPKRAVPVLQIHGRLDFVVPYAGNAFTTPIDEVMLYWSRENNCSPESEKLSIPDSTGDGLGGKRERFNSCDNNSSVELITLTAMRHEWPIANSIYRSHDLDAAENIWEFLSSFSLKM</sequence>
<dbReference type="InterPro" id="IPR043595">
    <property type="entry name" value="FaeB/C/D"/>
</dbReference>
<evidence type="ECO:0000256" key="2">
    <source>
        <dbReference type="ARBA" id="ARBA00022525"/>
    </source>
</evidence>
<keyword evidence="4" id="KW-0732">Signal</keyword>
<protein>
    <recommendedName>
        <fullName evidence="9">Cadherin domain-containing protein</fullName>
    </recommendedName>
</protein>
<feature type="domain" description="Cadherin" evidence="9">
    <location>
        <begin position="490"/>
        <end position="605"/>
    </location>
</feature>
<evidence type="ECO:0000256" key="7">
    <source>
        <dbReference type="ARBA" id="ARBA00023326"/>
    </source>
</evidence>
<dbReference type="SUPFAM" id="SSF53474">
    <property type="entry name" value="alpha/beta-Hydrolases"/>
    <property type="match status" value="1"/>
</dbReference>
<dbReference type="GO" id="GO:0007156">
    <property type="term" value="P:homophilic cell adhesion via plasma membrane adhesion molecules"/>
    <property type="evidence" value="ECO:0007669"/>
    <property type="project" value="InterPro"/>
</dbReference>
<dbReference type="PANTHER" id="PTHR38050:SF2">
    <property type="entry name" value="FERULOYL ESTERASE C-RELATED"/>
    <property type="match status" value="1"/>
</dbReference>
<reference evidence="10" key="1">
    <citation type="submission" date="2018-05" db="EMBL/GenBank/DDBJ databases">
        <authorList>
            <person name="Lanie J.A."/>
            <person name="Ng W.-L."/>
            <person name="Kazmierczak K.M."/>
            <person name="Andrzejewski T.M."/>
            <person name="Davidsen T.M."/>
            <person name="Wayne K.J."/>
            <person name="Tettelin H."/>
            <person name="Glass J.I."/>
            <person name="Rusch D."/>
            <person name="Podicherti R."/>
            <person name="Tsui H.-C.T."/>
            <person name="Winkler M.E."/>
        </authorList>
    </citation>
    <scope>NUCLEOTIDE SEQUENCE</scope>
</reference>
<dbReference type="Gene3D" id="3.40.50.1820">
    <property type="entry name" value="alpha/beta hydrolase"/>
    <property type="match status" value="1"/>
</dbReference>